<proteinExistence type="predicted"/>
<keyword evidence="2" id="KW-1185">Reference proteome</keyword>
<dbReference type="Proteomes" id="UP001521137">
    <property type="component" value="Unassembled WGS sequence"/>
</dbReference>
<comment type="caution">
    <text evidence="1">The sequence shown here is derived from an EMBL/GenBank/DDBJ whole genome shotgun (WGS) entry which is preliminary data.</text>
</comment>
<dbReference type="RefSeq" id="WP_235313387.1">
    <property type="nucleotide sequence ID" value="NZ_JAKGAS010000007.1"/>
</dbReference>
<gene>
    <name evidence="1" type="ORF">L0668_14335</name>
</gene>
<name>A0ABS9D8K1_9ALTE</name>
<protein>
    <submittedName>
        <fullName evidence="1">Uncharacterized protein</fullName>
    </submittedName>
</protein>
<dbReference type="EMBL" id="JAKGAS010000007">
    <property type="protein sequence ID" value="MCF2949293.1"/>
    <property type="molecule type" value="Genomic_DNA"/>
</dbReference>
<organism evidence="1 2">
    <name type="scientific">Paraglaciecola algarum</name>
    <dbReference type="NCBI Taxonomy" id="3050085"/>
    <lineage>
        <taxon>Bacteria</taxon>
        <taxon>Pseudomonadati</taxon>
        <taxon>Pseudomonadota</taxon>
        <taxon>Gammaproteobacteria</taxon>
        <taxon>Alteromonadales</taxon>
        <taxon>Alteromonadaceae</taxon>
        <taxon>Paraglaciecola</taxon>
    </lineage>
</organism>
<evidence type="ECO:0000313" key="1">
    <source>
        <dbReference type="EMBL" id="MCF2949293.1"/>
    </source>
</evidence>
<reference evidence="1 2" key="1">
    <citation type="submission" date="2022-01" db="EMBL/GenBank/DDBJ databases">
        <title>Paraglaciecola sp. G1-23.</title>
        <authorList>
            <person name="Jin M.S."/>
            <person name="Han D.M."/>
            <person name="Kim H.M."/>
            <person name="Jeon C.O."/>
        </authorList>
    </citation>
    <scope>NUCLEOTIDE SEQUENCE [LARGE SCALE GENOMIC DNA]</scope>
    <source>
        <strain evidence="1 2">G1-23</strain>
    </source>
</reference>
<evidence type="ECO:0000313" key="2">
    <source>
        <dbReference type="Proteomes" id="UP001521137"/>
    </source>
</evidence>
<sequence length="429" mass="48181">MTQTFTYLGTVDDVVQRYPWEMDMGTQQFNQMLIRKALLGEKVIINDGYLLNHPVARQALLDPTSSPLKALIEADFVKIMSRSGSLLDLAEKMSAQGVESFRTLLHSSEWPTLRAMLKQWEPGLQKIENFLPWPTKHISHGFDNILCRSRGLSVESLSMCAANNDDFQRVFDLYTQLNKSDKEATRTRWEQACIKILGHGVNGKDKIRELMGLACEAYHYNFAVCLSAQFANRKILVETRYSKAFADLIQLGQPTESELLDIPSIQIPQKLRFDRPELWKELVHPFSDIAKEQKQYQNVMEQFFIGQANAKLVEEVSKQHSKALSKHFENDQQNAGITKAALGIGFLGIGLAAGGPVTGSAAVTAGLLWLTENSILPTVTRVFKLRDKGFFKKNKGPQAFDLSNKNTLSSVSISLPLAQKLADDIPDYK</sequence>
<accession>A0ABS9D8K1</accession>